<dbReference type="AlphaFoldDB" id="A0A8T0ZQA3"/>
<comment type="caution">
    <text evidence="2">The sequence shown here is derived from an EMBL/GenBank/DDBJ whole genome shotgun (WGS) entry which is preliminary data.</text>
</comment>
<proteinExistence type="predicted"/>
<evidence type="ECO:0000313" key="2">
    <source>
        <dbReference type="EMBL" id="KAG2865378.1"/>
    </source>
</evidence>
<protein>
    <submittedName>
        <fullName evidence="2">Uncharacterized protein</fullName>
    </submittedName>
</protein>
<dbReference type="EMBL" id="RCMG01000059">
    <property type="protein sequence ID" value="KAG2865378.1"/>
    <property type="molecule type" value="Genomic_DNA"/>
</dbReference>
<dbReference type="VEuPathDB" id="FungiDB:PC110_g11106"/>
<reference evidence="2" key="1">
    <citation type="submission" date="2018-10" db="EMBL/GenBank/DDBJ databases">
        <title>Effector identification in a new, highly contiguous assembly of the strawberry crown rot pathogen Phytophthora cactorum.</title>
        <authorList>
            <person name="Armitage A.D."/>
            <person name="Nellist C.F."/>
            <person name="Bates H."/>
            <person name="Vickerstaff R.J."/>
            <person name="Harrison R.J."/>
        </authorList>
    </citation>
    <scope>NUCLEOTIDE SEQUENCE</scope>
    <source>
        <strain evidence="2">15-7</strain>
    </source>
</reference>
<sequence length="120" mass="13308">MASSASLQRGVVCSSASFPEADSDSSDTEAENPERMNKVAAVVTLQVDRKLSKPEDYPAWRLSVLSGLNLSNMAQLVIGKEPLDDSLPSRTKKCWLSREPSRSDCSVMCPCRRFWARPWS</sequence>
<name>A0A8T0ZQA3_9STRA</name>
<evidence type="ECO:0000313" key="3">
    <source>
        <dbReference type="Proteomes" id="UP000735874"/>
    </source>
</evidence>
<dbReference type="Proteomes" id="UP000735874">
    <property type="component" value="Unassembled WGS sequence"/>
</dbReference>
<evidence type="ECO:0000256" key="1">
    <source>
        <dbReference type="SAM" id="MobiDB-lite"/>
    </source>
</evidence>
<feature type="compositionally biased region" description="Acidic residues" evidence="1">
    <location>
        <begin position="21"/>
        <end position="31"/>
    </location>
</feature>
<feature type="region of interest" description="Disordered" evidence="1">
    <location>
        <begin position="1"/>
        <end position="36"/>
    </location>
</feature>
<organism evidence="2 3">
    <name type="scientific">Phytophthora cactorum</name>
    <dbReference type="NCBI Taxonomy" id="29920"/>
    <lineage>
        <taxon>Eukaryota</taxon>
        <taxon>Sar</taxon>
        <taxon>Stramenopiles</taxon>
        <taxon>Oomycota</taxon>
        <taxon>Peronosporomycetes</taxon>
        <taxon>Peronosporales</taxon>
        <taxon>Peronosporaceae</taxon>
        <taxon>Phytophthora</taxon>
    </lineage>
</organism>
<gene>
    <name evidence="2" type="ORF">PC113_g3724</name>
</gene>
<accession>A0A8T0ZQA3</accession>